<comment type="caution">
    <text evidence="1">The sequence shown here is derived from an EMBL/GenBank/DDBJ whole genome shotgun (WGS) entry which is preliminary data.</text>
</comment>
<gene>
    <name evidence="1" type="ORF">K488DRAFT_91730</name>
</gene>
<evidence type="ECO:0000313" key="2">
    <source>
        <dbReference type="Proteomes" id="UP000814128"/>
    </source>
</evidence>
<name>A0ACB8Q5I7_9AGAM</name>
<protein>
    <submittedName>
        <fullName evidence="1">Glycoside hydrolase superfamily</fullName>
    </submittedName>
</protein>
<reference evidence="1" key="2">
    <citation type="journal article" date="2022" name="New Phytol.">
        <title>Evolutionary transition to the ectomycorrhizal habit in the genomes of a hyperdiverse lineage of mushroom-forming fungi.</title>
        <authorList>
            <person name="Looney B."/>
            <person name="Miyauchi S."/>
            <person name="Morin E."/>
            <person name="Drula E."/>
            <person name="Courty P.E."/>
            <person name="Kohler A."/>
            <person name="Kuo A."/>
            <person name="LaButti K."/>
            <person name="Pangilinan J."/>
            <person name="Lipzen A."/>
            <person name="Riley R."/>
            <person name="Andreopoulos W."/>
            <person name="He G."/>
            <person name="Johnson J."/>
            <person name="Nolan M."/>
            <person name="Tritt A."/>
            <person name="Barry K.W."/>
            <person name="Grigoriev I.V."/>
            <person name="Nagy L.G."/>
            <person name="Hibbett D."/>
            <person name="Henrissat B."/>
            <person name="Matheny P.B."/>
            <person name="Labbe J."/>
            <person name="Martin F.M."/>
        </authorList>
    </citation>
    <scope>NUCLEOTIDE SEQUENCE</scope>
    <source>
        <strain evidence="1">EC-137</strain>
    </source>
</reference>
<organism evidence="1 2">
    <name type="scientific">Vararia minispora EC-137</name>
    <dbReference type="NCBI Taxonomy" id="1314806"/>
    <lineage>
        <taxon>Eukaryota</taxon>
        <taxon>Fungi</taxon>
        <taxon>Dikarya</taxon>
        <taxon>Basidiomycota</taxon>
        <taxon>Agaricomycotina</taxon>
        <taxon>Agaricomycetes</taxon>
        <taxon>Russulales</taxon>
        <taxon>Lachnocladiaceae</taxon>
        <taxon>Vararia</taxon>
    </lineage>
</organism>
<accession>A0ACB8Q5I7</accession>
<proteinExistence type="predicted"/>
<reference evidence="1" key="1">
    <citation type="submission" date="2021-02" db="EMBL/GenBank/DDBJ databases">
        <authorList>
            <consortium name="DOE Joint Genome Institute"/>
            <person name="Ahrendt S."/>
            <person name="Looney B.P."/>
            <person name="Miyauchi S."/>
            <person name="Morin E."/>
            <person name="Drula E."/>
            <person name="Courty P.E."/>
            <person name="Chicoki N."/>
            <person name="Fauchery L."/>
            <person name="Kohler A."/>
            <person name="Kuo A."/>
            <person name="Labutti K."/>
            <person name="Pangilinan J."/>
            <person name="Lipzen A."/>
            <person name="Riley R."/>
            <person name="Andreopoulos W."/>
            <person name="He G."/>
            <person name="Johnson J."/>
            <person name="Barry K.W."/>
            <person name="Grigoriev I.V."/>
            <person name="Nagy L."/>
            <person name="Hibbett D."/>
            <person name="Henrissat B."/>
            <person name="Matheny P.B."/>
            <person name="Labbe J."/>
            <person name="Martin F."/>
        </authorList>
    </citation>
    <scope>NUCLEOTIDE SEQUENCE</scope>
    <source>
        <strain evidence="1">EC-137</strain>
    </source>
</reference>
<dbReference type="Proteomes" id="UP000814128">
    <property type="component" value="Unassembled WGS sequence"/>
</dbReference>
<dbReference type="EMBL" id="MU274131">
    <property type="protein sequence ID" value="KAI0026880.1"/>
    <property type="molecule type" value="Genomic_DNA"/>
</dbReference>
<sequence length="172" mass="19077">MYVPLLLLLAAESEGHSVTHHIILAHVSAVQAYRESFKPKHSGVIGITLNGDWALPYDDSLENITAAQHALDVVIGWFADPIYLGHYPNFMHKMLREWLPVFTLDELMLIKGSSDFYGMNTYTTNLCKAGSDDEFQGLVEYTFTRPNGTQLGMQGTQSSPVAHCPTSCMISP</sequence>
<keyword evidence="1" id="KW-0378">Hydrolase</keyword>
<keyword evidence="2" id="KW-1185">Reference proteome</keyword>
<evidence type="ECO:0000313" key="1">
    <source>
        <dbReference type="EMBL" id="KAI0026880.1"/>
    </source>
</evidence>